<keyword evidence="3" id="KW-1185">Reference proteome</keyword>
<feature type="transmembrane region" description="Helical" evidence="1">
    <location>
        <begin position="75"/>
        <end position="94"/>
    </location>
</feature>
<protein>
    <submittedName>
        <fullName evidence="2">Uncharacterized protein</fullName>
    </submittedName>
</protein>
<keyword evidence="1" id="KW-0472">Membrane</keyword>
<name>A0AAD8E6V8_DIPPU</name>
<dbReference type="EMBL" id="JASPKZ010008744">
    <property type="protein sequence ID" value="KAJ9579041.1"/>
    <property type="molecule type" value="Genomic_DNA"/>
</dbReference>
<dbReference type="Proteomes" id="UP001233999">
    <property type="component" value="Unassembled WGS sequence"/>
</dbReference>
<evidence type="ECO:0000313" key="2">
    <source>
        <dbReference type="EMBL" id="KAJ9579041.1"/>
    </source>
</evidence>
<feature type="transmembrane region" description="Helical" evidence="1">
    <location>
        <begin position="115"/>
        <end position="132"/>
    </location>
</feature>
<keyword evidence="1" id="KW-0812">Transmembrane</keyword>
<keyword evidence="1" id="KW-1133">Transmembrane helix</keyword>
<feature type="non-terminal residue" evidence="2">
    <location>
        <position position="141"/>
    </location>
</feature>
<sequence>QISALTRISSYDLQLYVVTLFRSQILVTCLVLYQFGINQPVNHATSFNMRLYFNAVVSMEAFFVCQYVIRCTILSYIPSIDSVFNITLAMSISFQADRELKHRASRLMKESSESFPITIMSIFTITLCFNNLRVGTFGAFL</sequence>
<comment type="caution">
    <text evidence="2">The sequence shown here is derived from an EMBL/GenBank/DDBJ whole genome shotgun (WGS) entry which is preliminary data.</text>
</comment>
<feature type="non-terminal residue" evidence="2">
    <location>
        <position position="1"/>
    </location>
</feature>
<accession>A0AAD8E6V8</accession>
<evidence type="ECO:0000256" key="1">
    <source>
        <dbReference type="SAM" id="Phobius"/>
    </source>
</evidence>
<reference evidence="2" key="2">
    <citation type="submission" date="2023-05" db="EMBL/GenBank/DDBJ databases">
        <authorList>
            <person name="Fouks B."/>
        </authorList>
    </citation>
    <scope>NUCLEOTIDE SEQUENCE</scope>
    <source>
        <strain evidence="2">Stay&amp;Tobe</strain>
        <tissue evidence="2">Testes</tissue>
    </source>
</reference>
<organism evidence="2 3">
    <name type="scientific">Diploptera punctata</name>
    <name type="common">Pacific beetle cockroach</name>
    <dbReference type="NCBI Taxonomy" id="6984"/>
    <lineage>
        <taxon>Eukaryota</taxon>
        <taxon>Metazoa</taxon>
        <taxon>Ecdysozoa</taxon>
        <taxon>Arthropoda</taxon>
        <taxon>Hexapoda</taxon>
        <taxon>Insecta</taxon>
        <taxon>Pterygota</taxon>
        <taxon>Neoptera</taxon>
        <taxon>Polyneoptera</taxon>
        <taxon>Dictyoptera</taxon>
        <taxon>Blattodea</taxon>
        <taxon>Blaberoidea</taxon>
        <taxon>Blaberidae</taxon>
        <taxon>Diplopterinae</taxon>
        <taxon>Diploptera</taxon>
    </lineage>
</organism>
<feature type="transmembrane region" description="Helical" evidence="1">
    <location>
        <begin position="15"/>
        <end position="37"/>
    </location>
</feature>
<gene>
    <name evidence="2" type="ORF">L9F63_024851</name>
</gene>
<proteinExistence type="predicted"/>
<feature type="transmembrane region" description="Helical" evidence="1">
    <location>
        <begin position="49"/>
        <end position="69"/>
    </location>
</feature>
<dbReference type="AlphaFoldDB" id="A0AAD8E6V8"/>
<reference evidence="2" key="1">
    <citation type="journal article" date="2023" name="IScience">
        <title>Live-bearing cockroach genome reveals convergent evolutionary mechanisms linked to viviparity in insects and beyond.</title>
        <authorList>
            <person name="Fouks B."/>
            <person name="Harrison M.C."/>
            <person name="Mikhailova A.A."/>
            <person name="Marchal E."/>
            <person name="English S."/>
            <person name="Carruthers M."/>
            <person name="Jennings E.C."/>
            <person name="Chiamaka E.L."/>
            <person name="Frigard R.A."/>
            <person name="Pippel M."/>
            <person name="Attardo G.M."/>
            <person name="Benoit J.B."/>
            <person name="Bornberg-Bauer E."/>
            <person name="Tobe S.S."/>
        </authorList>
    </citation>
    <scope>NUCLEOTIDE SEQUENCE</scope>
    <source>
        <strain evidence="2">Stay&amp;Tobe</strain>
    </source>
</reference>
<evidence type="ECO:0000313" key="3">
    <source>
        <dbReference type="Proteomes" id="UP001233999"/>
    </source>
</evidence>